<feature type="domain" description="SGNH hydrolase-type esterase" evidence="2">
    <location>
        <begin position="76"/>
        <end position="254"/>
    </location>
</feature>
<dbReference type="Pfam" id="PF13472">
    <property type="entry name" value="Lipase_GDSL_2"/>
    <property type="match status" value="1"/>
</dbReference>
<organism evidence="3 4">
    <name type="scientific">Nocardioides baekrokdamisoli</name>
    <dbReference type="NCBI Taxonomy" id="1804624"/>
    <lineage>
        <taxon>Bacteria</taxon>
        <taxon>Bacillati</taxon>
        <taxon>Actinomycetota</taxon>
        <taxon>Actinomycetes</taxon>
        <taxon>Propionibacteriales</taxon>
        <taxon>Nocardioidaceae</taxon>
        <taxon>Nocardioides</taxon>
    </lineage>
</organism>
<keyword evidence="1" id="KW-0472">Membrane</keyword>
<dbReference type="RefSeq" id="WP_125567844.1">
    <property type="nucleotide sequence ID" value="NZ_AP019307.1"/>
</dbReference>
<evidence type="ECO:0000259" key="2">
    <source>
        <dbReference type="Pfam" id="PF13472"/>
    </source>
</evidence>
<dbReference type="GO" id="GO:0004622">
    <property type="term" value="F:phosphatidylcholine lysophospholipase activity"/>
    <property type="evidence" value="ECO:0007669"/>
    <property type="project" value="TreeGrafter"/>
</dbReference>
<keyword evidence="1" id="KW-0812">Transmembrane</keyword>
<dbReference type="InterPro" id="IPR013830">
    <property type="entry name" value="SGNH_hydro"/>
</dbReference>
<sequence length="283" mass="29949">MQSDRVTYVRWLGRVAVGAGLAGAVGGAAGLGTVTLMKRQAAYARQVIGKPLGEIALKADRTYKKSYGDRLDLVIVGDSIAAGLGAHRPKRTLGGRLARELAKATGRTVRLTSIAEVGAEAWMIPERQLPRLKPSYRPDVAVVIVGGNDVIHRVPLADSVTSLVEVIEDLKVRGATVIVGTCPDLGAIGPVKRPLKSYLSHTSKSLAAAQAEAALAHGARVVRLAEVVGPLFTNHPDEMFSIDRFHPSELGYKRTAEALLPSLLAALGVSVEVPHGHYAPVMV</sequence>
<dbReference type="PANTHER" id="PTHR30383">
    <property type="entry name" value="THIOESTERASE 1/PROTEASE 1/LYSOPHOSPHOLIPASE L1"/>
    <property type="match status" value="1"/>
</dbReference>
<accession>A0A3G9IXA3</accession>
<dbReference type="Gene3D" id="3.40.50.1110">
    <property type="entry name" value="SGNH hydrolase"/>
    <property type="match status" value="1"/>
</dbReference>
<dbReference type="EMBL" id="AP019307">
    <property type="protein sequence ID" value="BBH17013.1"/>
    <property type="molecule type" value="Genomic_DNA"/>
</dbReference>
<protein>
    <recommendedName>
        <fullName evidence="2">SGNH hydrolase-type esterase domain-containing protein</fullName>
    </recommendedName>
</protein>
<evidence type="ECO:0000256" key="1">
    <source>
        <dbReference type="SAM" id="Phobius"/>
    </source>
</evidence>
<dbReference type="KEGG" id="nbe:Back2_13000"/>
<proteinExistence type="predicted"/>
<evidence type="ECO:0000313" key="3">
    <source>
        <dbReference type="EMBL" id="BBH17013.1"/>
    </source>
</evidence>
<gene>
    <name evidence="3" type="ORF">Back2_13000</name>
</gene>
<evidence type="ECO:0000313" key="4">
    <source>
        <dbReference type="Proteomes" id="UP000271573"/>
    </source>
</evidence>
<keyword evidence="4" id="KW-1185">Reference proteome</keyword>
<dbReference type="Proteomes" id="UP000271573">
    <property type="component" value="Chromosome"/>
</dbReference>
<dbReference type="CDD" id="cd01836">
    <property type="entry name" value="FeeA_FeeB_like"/>
    <property type="match status" value="1"/>
</dbReference>
<name>A0A3G9IXA3_9ACTN</name>
<dbReference type="SUPFAM" id="SSF52266">
    <property type="entry name" value="SGNH hydrolase"/>
    <property type="match status" value="1"/>
</dbReference>
<dbReference type="InterPro" id="IPR051532">
    <property type="entry name" value="Ester_Hydrolysis_Enzymes"/>
</dbReference>
<dbReference type="PANTHER" id="PTHR30383:SF5">
    <property type="entry name" value="SGNH HYDROLASE-TYPE ESTERASE DOMAIN-CONTAINING PROTEIN"/>
    <property type="match status" value="1"/>
</dbReference>
<keyword evidence="1" id="KW-1133">Transmembrane helix</keyword>
<dbReference type="InterPro" id="IPR036514">
    <property type="entry name" value="SGNH_hydro_sf"/>
</dbReference>
<dbReference type="OrthoDB" id="9804395at2"/>
<reference evidence="3 4" key="1">
    <citation type="submission" date="2018-11" db="EMBL/GenBank/DDBJ databases">
        <title>Complete genome sequence of Nocardioides baekrokdamisoli strain KCTC 39748.</title>
        <authorList>
            <person name="Kang S.W."/>
            <person name="Lee K.C."/>
            <person name="Kim K.K."/>
            <person name="Kim J.S."/>
            <person name="Kim D.S."/>
            <person name="Ko S.H."/>
            <person name="Yang S.H."/>
            <person name="Shin Y.K."/>
            <person name="Lee J.S."/>
        </authorList>
    </citation>
    <scope>NUCLEOTIDE SEQUENCE [LARGE SCALE GENOMIC DNA]</scope>
    <source>
        <strain evidence="3 4">KCTC 39748</strain>
    </source>
</reference>
<dbReference type="AlphaFoldDB" id="A0A3G9IXA3"/>
<feature type="transmembrane region" description="Helical" evidence="1">
    <location>
        <begin position="12"/>
        <end position="36"/>
    </location>
</feature>